<evidence type="ECO:0000259" key="11">
    <source>
        <dbReference type="PROSITE" id="PS51157"/>
    </source>
</evidence>
<sequence length="328" mass="36735">MEAPSGLHTAALHETVERYRAGSIYKKERFEKDFEGAKDDQDAVTEILLSDLYGLEREGGDLEAFEEHLKKLSGPQSVCTEQWSKDSLAFKCVDCQLDPTCAICMNCFFNSNHEGHAWSLIRTGGGCCDCGDPSSWGREGFCYNHQGISESQDCLRSLEVLPEELRREALRLLPGSVAYATDLLVERKRSRASVSNSRLTRRQFDLRLCTLFGFLQRVCTTVEPLRQVVCEAVGEGVLKVLFETHGDLQRQPKEAAHGFLLALFISPRFKRRSGGWETLFLRNVCLDSSSSACMGFLCWLVVDVRRVMLRRSDKSSTVSSACPPLSPS</sequence>
<evidence type="ECO:0000256" key="1">
    <source>
        <dbReference type="ARBA" id="ARBA00000900"/>
    </source>
</evidence>
<comment type="pathway">
    <text evidence="2 10">Protein modification; protein ubiquitination.</text>
</comment>
<dbReference type="EMBL" id="CDMZ01004120">
    <property type="protein sequence ID" value="CEM48707.1"/>
    <property type="molecule type" value="Genomic_DNA"/>
</dbReference>
<gene>
    <name evidence="12" type="ORF">Cvel_32541</name>
</gene>
<evidence type="ECO:0000256" key="10">
    <source>
        <dbReference type="RuleBase" id="RU366018"/>
    </source>
</evidence>
<evidence type="ECO:0000256" key="6">
    <source>
        <dbReference type="ARBA" id="ARBA00022786"/>
    </source>
</evidence>
<dbReference type="UniPathway" id="UPA00143"/>
<evidence type="ECO:0000256" key="3">
    <source>
        <dbReference type="ARBA" id="ARBA00022679"/>
    </source>
</evidence>
<dbReference type="VEuPathDB" id="CryptoDB:Cvel_32541"/>
<evidence type="ECO:0000256" key="7">
    <source>
        <dbReference type="ARBA" id="ARBA00022833"/>
    </source>
</evidence>
<dbReference type="PROSITE" id="PS51157">
    <property type="entry name" value="ZF_UBR"/>
    <property type="match status" value="1"/>
</dbReference>
<accession>A0A0G4HW57</accession>
<evidence type="ECO:0000256" key="4">
    <source>
        <dbReference type="ARBA" id="ARBA00022723"/>
    </source>
</evidence>
<feature type="zinc finger region" description="UBR-type" evidence="9">
    <location>
        <begin position="77"/>
        <end position="147"/>
    </location>
</feature>
<dbReference type="Gene3D" id="2.10.110.30">
    <property type="match status" value="1"/>
</dbReference>
<dbReference type="InterPro" id="IPR003126">
    <property type="entry name" value="Znf_UBR"/>
</dbReference>
<comment type="function">
    <text evidence="10">Ubiquitin ligase protein which is a component of the N-end rule pathway. Recognizes and binds to proteins bearing specific N-terminal residues that are destabilizing according to the N-end rule, leading to their ubiquitination and subsequent degradation.</text>
</comment>
<proteinExistence type="inferred from homology"/>
<dbReference type="PhylomeDB" id="A0A0G4HW57"/>
<keyword evidence="7 10" id="KW-0862">Zinc</keyword>
<comment type="catalytic activity">
    <reaction evidence="1 10">
        <text>S-ubiquitinyl-[E2 ubiquitin-conjugating enzyme]-L-cysteine + [acceptor protein]-L-lysine = [E2 ubiquitin-conjugating enzyme]-L-cysteine + N(6)-ubiquitinyl-[acceptor protein]-L-lysine.</text>
        <dbReference type="EC" id="2.3.2.27"/>
    </reaction>
</comment>
<dbReference type="GO" id="GO:0016567">
    <property type="term" value="P:protein ubiquitination"/>
    <property type="evidence" value="ECO:0007669"/>
    <property type="project" value="UniProtKB-UniRule"/>
</dbReference>
<dbReference type="Pfam" id="PF02207">
    <property type="entry name" value="zf-UBR"/>
    <property type="match status" value="1"/>
</dbReference>
<dbReference type="CDD" id="cd19673">
    <property type="entry name" value="UBR-box_UBR3"/>
    <property type="match status" value="1"/>
</dbReference>
<dbReference type="SMART" id="SM00396">
    <property type="entry name" value="ZnF_UBR1"/>
    <property type="match status" value="1"/>
</dbReference>
<dbReference type="GO" id="GO:0061630">
    <property type="term" value="F:ubiquitin protein ligase activity"/>
    <property type="evidence" value="ECO:0007669"/>
    <property type="project" value="UniProtKB-UniRule"/>
</dbReference>
<evidence type="ECO:0000313" key="12">
    <source>
        <dbReference type="EMBL" id="CEM48707.1"/>
    </source>
</evidence>
<evidence type="ECO:0000256" key="5">
    <source>
        <dbReference type="ARBA" id="ARBA00022771"/>
    </source>
</evidence>
<organism evidence="12">
    <name type="scientific">Chromera velia CCMP2878</name>
    <dbReference type="NCBI Taxonomy" id="1169474"/>
    <lineage>
        <taxon>Eukaryota</taxon>
        <taxon>Sar</taxon>
        <taxon>Alveolata</taxon>
        <taxon>Colpodellida</taxon>
        <taxon>Chromeraceae</taxon>
        <taxon>Chromera</taxon>
    </lineage>
</organism>
<keyword evidence="3 10" id="KW-0808">Transferase</keyword>
<reference evidence="12" key="1">
    <citation type="submission" date="2014-11" db="EMBL/GenBank/DDBJ databases">
        <authorList>
            <person name="Otto D Thomas"/>
            <person name="Naeem Raeece"/>
        </authorList>
    </citation>
    <scope>NUCLEOTIDE SEQUENCE</scope>
</reference>
<dbReference type="GO" id="GO:0000151">
    <property type="term" value="C:ubiquitin ligase complex"/>
    <property type="evidence" value="ECO:0007669"/>
    <property type="project" value="TreeGrafter"/>
</dbReference>
<dbReference type="FunFam" id="2.10.110.30:FF:000002">
    <property type="entry name" value="Putative e3 ubiquitin-protein ligase ubr3"/>
    <property type="match status" value="1"/>
</dbReference>
<comment type="similarity">
    <text evidence="8 10">Belongs to the E3 ubiquitin-protein ligase UBR1-like family.</text>
</comment>
<keyword evidence="5 10" id="KW-0863">Zinc-finger</keyword>
<feature type="domain" description="UBR-type" evidence="11">
    <location>
        <begin position="77"/>
        <end position="147"/>
    </location>
</feature>
<dbReference type="PANTHER" id="PTHR21497:SF24">
    <property type="entry name" value="E3 UBIQUITIN-PROTEIN LIGASE UBR1"/>
    <property type="match status" value="1"/>
</dbReference>
<evidence type="ECO:0000256" key="8">
    <source>
        <dbReference type="ARBA" id="ARBA00046341"/>
    </source>
</evidence>
<evidence type="ECO:0000256" key="9">
    <source>
        <dbReference type="PROSITE-ProRule" id="PRU00508"/>
    </source>
</evidence>
<protein>
    <recommendedName>
        <fullName evidence="10">E3 ubiquitin-protein ligase</fullName>
        <ecNumber evidence="10">2.3.2.27</ecNumber>
    </recommendedName>
</protein>
<dbReference type="GO" id="GO:0008270">
    <property type="term" value="F:zinc ion binding"/>
    <property type="evidence" value="ECO:0007669"/>
    <property type="project" value="UniProtKB-UniRule"/>
</dbReference>
<dbReference type="EC" id="2.3.2.27" evidence="10"/>
<name>A0A0G4HW57_9ALVE</name>
<keyword evidence="4 10" id="KW-0479">Metal-binding</keyword>
<dbReference type="PANTHER" id="PTHR21497">
    <property type="entry name" value="UBIQUITIN LIGASE E3 ALPHA-RELATED"/>
    <property type="match status" value="1"/>
</dbReference>
<dbReference type="GO" id="GO:0071596">
    <property type="term" value="P:ubiquitin-dependent protein catabolic process via the N-end rule pathway"/>
    <property type="evidence" value="ECO:0007669"/>
    <property type="project" value="UniProtKB-UniRule"/>
</dbReference>
<dbReference type="AlphaFoldDB" id="A0A0G4HW57"/>
<dbReference type="GO" id="GO:0005737">
    <property type="term" value="C:cytoplasm"/>
    <property type="evidence" value="ECO:0007669"/>
    <property type="project" value="TreeGrafter"/>
</dbReference>
<dbReference type="InterPro" id="IPR039164">
    <property type="entry name" value="UBR1-like"/>
</dbReference>
<keyword evidence="6 10" id="KW-0833">Ubl conjugation pathway</keyword>
<evidence type="ECO:0000256" key="2">
    <source>
        <dbReference type="ARBA" id="ARBA00004906"/>
    </source>
</evidence>